<dbReference type="Proteomes" id="UP000269265">
    <property type="component" value="Unassembled WGS sequence"/>
</dbReference>
<name>A0A3R8TC59_9BURK</name>
<organism evidence="1 2">
    <name type="scientific">Aquabacterium soli</name>
    <dbReference type="NCBI Taxonomy" id="2493092"/>
    <lineage>
        <taxon>Bacteria</taxon>
        <taxon>Pseudomonadati</taxon>
        <taxon>Pseudomonadota</taxon>
        <taxon>Betaproteobacteria</taxon>
        <taxon>Burkholderiales</taxon>
        <taxon>Aquabacterium</taxon>
    </lineage>
</organism>
<protein>
    <recommendedName>
        <fullName evidence="3">Alpha/beta hydrolase</fullName>
    </recommendedName>
</protein>
<reference evidence="1 2" key="1">
    <citation type="submission" date="2018-12" db="EMBL/GenBank/DDBJ databases">
        <title>The whole draft genome of Aquabacterium sp. SJQ9.</title>
        <authorList>
            <person name="Sun L."/>
            <person name="Gao X."/>
            <person name="Chen W."/>
            <person name="Huang K."/>
        </authorList>
    </citation>
    <scope>NUCLEOTIDE SEQUENCE [LARGE SCALE GENOMIC DNA]</scope>
    <source>
        <strain evidence="1 2">SJQ9</strain>
    </source>
</reference>
<comment type="caution">
    <text evidence="1">The sequence shown here is derived from an EMBL/GenBank/DDBJ whole genome shotgun (WGS) entry which is preliminary data.</text>
</comment>
<sequence length="526" mass="58232">MDKLNYVHSRGGAFGPDTDTSAQDIAAAVEAALAHKDGHLILHFHGGLVSKQTGLDLAGKLLGTYEDAGHPLFFVWESGFFETLRNNFAELADEPVVKQLLRKVMEHALKRLGSVSGTRSIAPAAVDARQVREAVDRFWADPRPENVPYRHERPHVSELQARSSAGQVNEAEIQADLENDPELRAALAGLPGVPTQTRSSFAAGLGPVVERDTPVADILSHEFSSRPGQRGFIAWFKVAAFVVACLRRVLKRYAGARDHGLYATVLEEITREIKLGGSSLNQWGQALQWNRMKQDTLDAFQPDADRYVGTALVHALNQQAQAGRSLKRISLIGHSTGAIYIAQWLKACAGTPLAQVPTQVLFLAPAITYSLFDQTLRQYWAPVKRFRMFAMTDELERDDQVWGEDHKLHEGERDWRRFIYPSSLLYLVSGILETQADADGQEVDTADTPLLGMERFYRLASVFDEAGFPAVVRTRQWLDAEPGRLVWSRTAEGTPAGLQSHSIDHGGFDNDELTLASLQHALSQPL</sequence>
<proteinExistence type="predicted"/>
<keyword evidence="2" id="KW-1185">Reference proteome</keyword>
<dbReference type="EMBL" id="RSED01000007">
    <property type="protein sequence ID" value="RRS04450.1"/>
    <property type="molecule type" value="Genomic_DNA"/>
</dbReference>
<dbReference type="RefSeq" id="WP_125243358.1">
    <property type="nucleotide sequence ID" value="NZ_RSED01000007.1"/>
</dbReference>
<evidence type="ECO:0008006" key="3">
    <source>
        <dbReference type="Google" id="ProtNLM"/>
    </source>
</evidence>
<dbReference type="AlphaFoldDB" id="A0A3R8TC59"/>
<gene>
    <name evidence="1" type="ORF">EIP75_11240</name>
</gene>
<evidence type="ECO:0000313" key="2">
    <source>
        <dbReference type="Proteomes" id="UP000269265"/>
    </source>
</evidence>
<dbReference type="OrthoDB" id="1491023at2"/>
<evidence type="ECO:0000313" key="1">
    <source>
        <dbReference type="EMBL" id="RRS04450.1"/>
    </source>
</evidence>
<accession>A0A3R8TC59</accession>